<sequence>MMKMPAAVENQPVGARTMLGSLIKFIFKFLVLRLGPASTIPLTHTGIPQKEEPGHRVLSLLLLLLLLSLWQSPPVAAPSVIVAMEMNINAGRILAVDSAEHRESRIVDRGLRSAEER</sequence>
<dbReference type="EMBL" id="BK003391">
    <property type="protein sequence ID" value="DAA03590.1"/>
    <property type="molecule type" value="Genomic_DNA"/>
</dbReference>
<evidence type="ECO:0000313" key="1">
    <source>
        <dbReference type="EMBL" id="DAA03590.1"/>
    </source>
</evidence>
<accession>Q6IHM5</accession>
<gene>
    <name evidence="1" type="ORF">HDC02165</name>
</gene>
<reference evidence="1" key="1">
    <citation type="journal article" date="2003" name="Genome Biol.">
        <title>An integrated gene annotation and transcriptional profiling approach towards the full gene content of the Drosophila genome.</title>
        <authorList>
            <person name="Hild M."/>
            <person name="Beckmann B."/>
            <person name="Haas S.A."/>
            <person name="Koch B."/>
            <person name="Solovyev V."/>
            <person name="Busold C."/>
            <person name="Fellenberg K."/>
            <person name="Boutros M."/>
            <person name="Vingron M."/>
            <person name="Sauer F."/>
            <person name="Hoheisel J.D."/>
            <person name="Paro R."/>
        </authorList>
    </citation>
    <scope>NUCLEOTIDE SEQUENCE</scope>
</reference>
<organism evidence="1">
    <name type="scientific">Drosophila melanogaster</name>
    <name type="common">Fruit fly</name>
    <dbReference type="NCBI Taxonomy" id="7227"/>
    <lineage>
        <taxon>Eukaryota</taxon>
        <taxon>Metazoa</taxon>
        <taxon>Ecdysozoa</taxon>
        <taxon>Arthropoda</taxon>
        <taxon>Hexapoda</taxon>
        <taxon>Insecta</taxon>
        <taxon>Pterygota</taxon>
        <taxon>Neoptera</taxon>
        <taxon>Endopterygota</taxon>
        <taxon>Diptera</taxon>
        <taxon>Brachycera</taxon>
        <taxon>Muscomorpha</taxon>
        <taxon>Ephydroidea</taxon>
        <taxon>Drosophilidae</taxon>
        <taxon>Drosophila</taxon>
        <taxon>Sophophora</taxon>
    </lineage>
</organism>
<proteinExistence type="predicted"/>
<name>Q6IHM5_DROME</name>
<dbReference type="AlphaFoldDB" id="Q6IHM5"/>
<protein>
    <submittedName>
        <fullName evidence="1">HDC02165</fullName>
    </submittedName>
</protein>